<feature type="region of interest" description="Disordered" evidence="7">
    <location>
        <begin position="1"/>
        <end position="30"/>
    </location>
</feature>
<gene>
    <name evidence="9" type="ORF">ECRASSUSDP1_LOCUS17391</name>
</gene>
<feature type="transmembrane region" description="Helical" evidence="6">
    <location>
        <begin position="183"/>
        <end position="203"/>
    </location>
</feature>
<evidence type="ECO:0000256" key="3">
    <source>
        <dbReference type="ARBA" id="ARBA00022692"/>
    </source>
</evidence>
<evidence type="ECO:0000256" key="7">
    <source>
        <dbReference type="SAM" id="MobiDB-lite"/>
    </source>
</evidence>
<name>A0AAD1XNS7_EUPCR</name>
<evidence type="ECO:0000256" key="4">
    <source>
        <dbReference type="ARBA" id="ARBA00022989"/>
    </source>
</evidence>
<dbReference type="PANTHER" id="PTHR12822">
    <property type="entry name" value="PROTEIN YIPF"/>
    <property type="match status" value="1"/>
</dbReference>
<evidence type="ECO:0000259" key="8">
    <source>
        <dbReference type="Pfam" id="PF04893"/>
    </source>
</evidence>
<proteinExistence type="inferred from homology"/>
<reference evidence="9" key="1">
    <citation type="submission" date="2023-07" db="EMBL/GenBank/DDBJ databases">
        <authorList>
            <consortium name="AG Swart"/>
            <person name="Singh M."/>
            <person name="Singh A."/>
            <person name="Seah K."/>
            <person name="Emmerich C."/>
        </authorList>
    </citation>
    <scope>NUCLEOTIDE SEQUENCE</scope>
    <source>
        <strain evidence="9">DP1</strain>
    </source>
</reference>
<feature type="transmembrane region" description="Helical" evidence="6">
    <location>
        <begin position="143"/>
        <end position="163"/>
    </location>
</feature>
<organism evidence="9 10">
    <name type="scientific">Euplotes crassus</name>
    <dbReference type="NCBI Taxonomy" id="5936"/>
    <lineage>
        <taxon>Eukaryota</taxon>
        <taxon>Sar</taxon>
        <taxon>Alveolata</taxon>
        <taxon>Ciliophora</taxon>
        <taxon>Intramacronucleata</taxon>
        <taxon>Spirotrichea</taxon>
        <taxon>Hypotrichia</taxon>
        <taxon>Euplotida</taxon>
        <taxon>Euplotidae</taxon>
        <taxon>Moneuplotes</taxon>
    </lineage>
</organism>
<feature type="transmembrane region" description="Helical" evidence="6">
    <location>
        <begin position="240"/>
        <end position="258"/>
    </location>
</feature>
<feature type="transmembrane region" description="Helical" evidence="6">
    <location>
        <begin position="270"/>
        <end position="289"/>
    </location>
</feature>
<keyword evidence="4 6" id="KW-1133">Transmembrane helix</keyword>
<dbReference type="GO" id="GO:0031267">
    <property type="term" value="F:small GTPase binding"/>
    <property type="evidence" value="ECO:0007669"/>
    <property type="project" value="InterPro"/>
</dbReference>
<dbReference type="EMBL" id="CAMPGE010017551">
    <property type="protein sequence ID" value="CAI2376022.1"/>
    <property type="molecule type" value="Genomic_DNA"/>
</dbReference>
<dbReference type="InterPro" id="IPR039765">
    <property type="entry name" value="Yip5/YIPF1/YIPF2"/>
</dbReference>
<feature type="transmembrane region" description="Helical" evidence="6">
    <location>
        <begin position="215"/>
        <end position="234"/>
    </location>
</feature>
<feature type="domain" description="Yip1" evidence="8">
    <location>
        <begin position="130"/>
        <end position="285"/>
    </location>
</feature>
<dbReference type="Proteomes" id="UP001295684">
    <property type="component" value="Unassembled WGS sequence"/>
</dbReference>
<dbReference type="GO" id="GO:0000139">
    <property type="term" value="C:Golgi membrane"/>
    <property type="evidence" value="ECO:0007669"/>
    <property type="project" value="UniProtKB-SubCell"/>
</dbReference>
<comment type="caution">
    <text evidence="9">The sequence shown here is derived from an EMBL/GenBank/DDBJ whole genome shotgun (WGS) entry which is preliminary data.</text>
</comment>
<evidence type="ECO:0000256" key="2">
    <source>
        <dbReference type="ARBA" id="ARBA00010596"/>
    </source>
</evidence>
<evidence type="ECO:0000313" key="10">
    <source>
        <dbReference type="Proteomes" id="UP001295684"/>
    </source>
</evidence>
<feature type="region of interest" description="Disordered" evidence="7">
    <location>
        <begin position="52"/>
        <end position="79"/>
    </location>
</feature>
<dbReference type="Pfam" id="PF04893">
    <property type="entry name" value="Yip1"/>
    <property type="match status" value="1"/>
</dbReference>
<sequence>MAKELKEMGFSEFNHNQNNGGLDTDEKPEDFNDIKIDLGQNQAEYGDQKLQMNGKGNQKAEGRHSVPSNDNINGEDNDQENFNQARLNQRADRCCNCIHIDYYQQYFDVTTQDVLQRLIFSLIPIKPKLEQAIGDNPEFYGPFWIYTTLIFLLAFAENLHNFIEVGYDEFEYDFKNFPPSLIVVYGVGFGAPLVLSLLMKWLSDIEMKFKEITCIYGYSFTSICLCVLICSLPIDILQWIAVIAALFVNIGVLFLNLNAELSKNAPKLKWILVTGICLLQIALVLIFKIKFLHMIKAD</sequence>
<comment type="subcellular location">
    <subcellularLocation>
        <location evidence="6">Golgi apparatus membrane</location>
        <topology evidence="6">Multi-pass membrane protein</topology>
    </subcellularLocation>
    <subcellularLocation>
        <location evidence="1">Membrane</location>
        <topology evidence="1">Multi-pass membrane protein</topology>
    </subcellularLocation>
</comment>
<comment type="similarity">
    <text evidence="2 6">Belongs to the YIP1 family.</text>
</comment>
<keyword evidence="5 6" id="KW-0472">Membrane</keyword>
<evidence type="ECO:0000256" key="6">
    <source>
        <dbReference type="RuleBase" id="RU361264"/>
    </source>
</evidence>
<dbReference type="AlphaFoldDB" id="A0AAD1XNS7"/>
<evidence type="ECO:0000256" key="5">
    <source>
        <dbReference type="ARBA" id="ARBA00023136"/>
    </source>
</evidence>
<keyword evidence="3 6" id="KW-0812">Transmembrane</keyword>
<keyword evidence="10" id="KW-1185">Reference proteome</keyword>
<protein>
    <recommendedName>
        <fullName evidence="6">Protein YIPF</fullName>
    </recommendedName>
</protein>
<dbReference type="InterPro" id="IPR006977">
    <property type="entry name" value="Yip1_dom"/>
</dbReference>
<evidence type="ECO:0000256" key="1">
    <source>
        <dbReference type="ARBA" id="ARBA00004141"/>
    </source>
</evidence>
<accession>A0AAD1XNS7</accession>
<dbReference type="PANTHER" id="PTHR12822:SF2">
    <property type="entry name" value="PROTEIN YIPF"/>
    <property type="match status" value="1"/>
</dbReference>
<dbReference type="GO" id="GO:0016192">
    <property type="term" value="P:vesicle-mediated transport"/>
    <property type="evidence" value="ECO:0007669"/>
    <property type="project" value="InterPro"/>
</dbReference>
<evidence type="ECO:0000313" key="9">
    <source>
        <dbReference type="EMBL" id="CAI2376022.1"/>
    </source>
</evidence>